<keyword evidence="1" id="KW-0472">Membrane</keyword>
<proteinExistence type="predicted"/>
<protein>
    <submittedName>
        <fullName evidence="2">Uncharacterized protein</fullName>
    </submittedName>
</protein>
<dbReference type="RefSeq" id="WP_007918512.1">
    <property type="nucleotide sequence ID" value="NZ_ADVG01000004.1"/>
</dbReference>
<reference evidence="2 3" key="1">
    <citation type="journal article" date="2011" name="Stand. Genomic Sci.">
        <title>Non-contiguous finished genome sequence and contextual data of the filamentous soil bacterium Ktedonobacter racemifer type strain (SOSP1-21).</title>
        <authorList>
            <person name="Chang Y.J."/>
            <person name="Land M."/>
            <person name="Hauser L."/>
            <person name="Chertkov O."/>
            <person name="Del Rio T.G."/>
            <person name="Nolan M."/>
            <person name="Copeland A."/>
            <person name="Tice H."/>
            <person name="Cheng J.F."/>
            <person name="Lucas S."/>
            <person name="Han C."/>
            <person name="Goodwin L."/>
            <person name="Pitluck S."/>
            <person name="Ivanova N."/>
            <person name="Ovchinikova G."/>
            <person name="Pati A."/>
            <person name="Chen A."/>
            <person name="Palaniappan K."/>
            <person name="Mavromatis K."/>
            <person name="Liolios K."/>
            <person name="Brettin T."/>
            <person name="Fiebig A."/>
            <person name="Rohde M."/>
            <person name="Abt B."/>
            <person name="Goker M."/>
            <person name="Detter J.C."/>
            <person name="Woyke T."/>
            <person name="Bristow J."/>
            <person name="Eisen J.A."/>
            <person name="Markowitz V."/>
            <person name="Hugenholtz P."/>
            <person name="Kyrpides N.C."/>
            <person name="Klenk H.P."/>
            <person name="Lapidus A."/>
        </authorList>
    </citation>
    <scope>NUCLEOTIDE SEQUENCE [LARGE SCALE GENOMIC DNA]</scope>
    <source>
        <strain evidence="3">DSM 44963</strain>
    </source>
</reference>
<comment type="caution">
    <text evidence="2">The sequence shown here is derived from an EMBL/GenBank/DDBJ whole genome shotgun (WGS) entry which is preliminary data.</text>
</comment>
<evidence type="ECO:0000256" key="1">
    <source>
        <dbReference type="SAM" id="Phobius"/>
    </source>
</evidence>
<dbReference type="EMBL" id="ADVG01000004">
    <property type="protein sequence ID" value="EFH81269.1"/>
    <property type="molecule type" value="Genomic_DNA"/>
</dbReference>
<dbReference type="InParanoid" id="D6U431"/>
<keyword evidence="3" id="KW-1185">Reference proteome</keyword>
<keyword evidence="1" id="KW-0812">Transmembrane</keyword>
<dbReference type="Gene3D" id="2.130.10.10">
    <property type="entry name" value="YVTN repeat-like/Quinoprotein amine dehydrogenase"/>
    <property type="match status" value="1"/>
</dbReference>
<accession>D6U431</accession>
<evidence type="ECO:0000313" key="2">
    <source>
        <dbReference type="EMBL" id="EFH81269.1"/>
    </source>
</evidence>
<dbReference type="SUPFAM" id="SSF82171">
    <property type="entry name" value="DPP6 N-terminal domain-like"/>
    <property type="match status" value="1"/>
</dbReference>
<dbReference type="Proteomes" id="UP000004508">
    <property type="component" value="Unassembled WGS sequence"/>
</dbReference>
<dbReference type="AlphaFoldDB" id="D6U431"/>
<name>D6U431_KTERA</name>
<organism evidence="2 3">
    <name type="scientific">Ktedonobacter racemifer DSM 44963</name>
    <dbReference type="NCBI Taxonomy" id="485913"/>
    <lineage>
        <taxon>Bacteria</taxon>
        <taxon>Bacillati</taxon>
        <taxon>Chloroflexota</taxon>
        <taxon>Ktedonobacteria</taxon>
        <taxon>Ktedonobacterales</taxon>
        <taxon>Ktedonobacteraceae</taxon>
        <taxon>Ktedonobacter</taxon>
    </lineage>
</organism>
<evidence type="ECO:0000313" key="3">
    <source>
        <dbReference type="Proteomes" id="UP000004508"/>
    </source>
</evidence>
<sequence>MSKNEKDSFLDNDEYELQVVDLDDPERQGHTPAKKAFLFNVYRKALKRRTATLDLPAWLRSRKTQASLVTLVVLLGFVSLIIMSGSWALFINTSRAPESVAKASTVQASTPCYSAALSPDNQRIATLEREYCLQPSLSPPSRQPGDALIQVFRASNKQALKRFTLYSMILNQAIAQKLPTQNFLDVQYQQIAWSPDGKQLICAFEISLSRPATLVYPNALWGLWQLNEASGAISVLFAQQNQDNFLSDTLSYAVWDLQSGSVLPAQKALQEIIWDSPRFSWGKNGQLLAHPAQDESAQPVGLPLQGQGFTLWQPGLIQPQNGLLQPRFSWSTTFFAWSPDRRYLALFAWSSHVEHLNEHLSATPPETNVLPSIRVHDNALNSLLIQGPGTGSYAWRPDGRLLARYNFSATRIELYDCATGARLRTITVKPGQDTKTVPLPQSGVDPGVLQWSTDNTHLLLVLGNKLQQVSEVPL</sequence>
<gene>
    <name evidence="2" type="ORF">Krac_1977</name>
</gene>
<dbReference type="OrthoDB" id="145356at2"/>
<dbReference type="STRING" id="485913.Krac_1977"/>
<keyword evidence="1" id="KW-1133">Transmembrane helix</keyword>
<feature type="transmembrane region" description="Helical" evidence="1">
    <location>
        <begin position="68"/>
        <end position="90"/>
    </location>
</feature>
<dbReference type="InterPro" id="IPR015943">
    <property type="entry name" value="WD40/YVTN_repeat-like_dom_sf"/>
</dbReference>